<dbReference type="InterPro" id="IPR015659">
    <property type="entry name" value="Proline_oxidase"/>
</dbReference>
<dbReference type="EMBL" id="JACDQQ010002910">
    <property type="protein sequence ID" value="MBA0089274.1"/>
    <property type="molecule type" value="Genomic_DNA"/>
</dbReference>
<keyword evidence="6" id="KW-0560">Oxidoreductase</keyword>
<dbReference type="UniPathway" id="UPA00261">
    <property type="reaction ID" value="UER00373"/>
</dbReference>
<feature type="binding site" evidence="10">
    <location>
        <position position="160"/>
    </location>
    <ligand>
        <name>FAD</name>
        <dbReference type="ChEBI" id="CHEBI:57692"/>
    </ligand>
</feature>
<evidence type="ECO:0000256" key="1">
    <source>
        <dbReference type="ARBA" id="ARBA00004739"/>
    </source>
</evidence>
<evidence type="ECO:0000256" key="5">
    <source>
        <dbReference type="ARBA" id="ARBA00022827"/>
    </source>
</evidence>
<feature type="binding site" evidence="10">
    <location>
        <position position="198"/>
    </location>
    <ligand>
        <name>FAD</name>
        <dbReference type="ChEBI" id="CHEBI:57692"/>
    </ligand>
</feature>
<comment type="catalytic activity">
    <reaction evidence="8">
        <text>L-proline + a quinone = (S)-1-pyrroline-5-carboxylate + a quinol + H(+)</text>
        <dbReference type="Rhea" id="RHEA:23784"/>
        <dbReference type="ChEBI" id="CHEBI:15378"/>
        <dbReference type="ChEBI" id="CHEBI:17388"/>
        <dbReference type="ChEBI" id="CHEBI:24646"/>
        <dbReference type="ChEBI" id="CHEBI:60039"/>
        <dbReference type="ChEBI" id="CHEBI:132124"/>
        <dbReference type="EC" id="1.5.5.2"/>
    </reaction>
</comment>
<evidence type="ECO:0000313" key="12">
    <source>
        <dbReference type="EMBL" id="MBA0089274.1"/>
    </source>
</evidence>
<feature type="binding site" evidence="9">
    <location>
        <position position="291"/>
    </location>
    <ligand>
        <name>substrate</name>
    </ligand>
</feature>
<dbReference type="AlphaFoldDB" id="A0A7V8NXG2"/>
<evidence type="ECO:0000256" key="10">
    <source>
        <dbReference type="PIRSR" id="PIRSR000196-2"/>
    </source>
</evidence>
<comment type="pathway">
    <text evidence="1">Amino-acid degradation; L-proline degradation into L-glutamate; L-glutamate from L-proline: step 1/2.</text>
</comment>
<dbReference type="EC" id="1.5.5.2" evidence="2"/>
<keyword evidence="5 10" id="KW-0274">FAD</keyword>
<dbReference type="Pfam" id="PF01619">
    <property type="entry name" value="Pro_dh"/>
    <property type="match status" value="1"/>
</dbReference>
<feature type="binding site" evidence="9">
    <location>
        <position position="290"/>
    </location>
    <ligand>
        <name>substrate</name>
    </ligand>
</feature>
<dbReference type="InterPro" id="IPR002872">
    <property type="entry name" value="Proline_DH_dom"/>
</dbReference>
<protein>
    <recommendedName>
        <fullName evidence="2">proline dehydrogenase</fullName>
        <ecNumber evidence="2">1.5.5.2</ecNumber>
    </recommendedName>
</protein>
<dbReference type="PANTHER" id="PTHR13914:SF0">
    <property type="entry name" value="PROLINE DEHYDROGENASE 1, MITOCHONDRIAL"/>
    <property type="match status" value="1"/>
</dbReference>
<dbReference type="InterPro" id="IPR008219">
    <property type="entry name" value="PRODH_bac_arc"/>
</dbReference>
<feature type="binding site" evidence="9">
    <location>
        <position position="98"/>
    </location>
    <ligand>
        <name>substrate</name>
    </ligand>
</feature>
<name>A0A7V8NXG2_9BACT</name>
<feature type="binding site" evidence="10">
    <location>
        <position position="132"/>
    </location>
    <ligand>
        <name>FAD</name>
        <dbReference type="ChEBI" id="CHEBI:57692"/>
    </ligand>
</feature>
<feature type="binding site" evidence="10">
    <location>
        <begin position="228"/>
        <end position="229"/>
    </location>
    <ligand>
        <name>FAD</name>
        <dbReference type="ChEBI" id="CHEBI:57692"/>
    </ligand>
</feature>
<evidence type="ECO:0000256" key="7">
    <source>
        <dbReference type="ARBA" id="ARBA00023062"/>
    </source>
</evidence>
<evidence type="ECO:0000256" key="3">
    <source>
        <dbReference type="ARBA" id="ARBA00022630"/>
    </source>
</evidence>
<proteinExistence type="predicted"/>
<dbReference type="GO" id="GO:0000166">
    <property type="term" value="F:nucleotide binding"/>
    <property type="evidence" value="ECO:0007669"/>
    <property type="project" value="UniProtKB-KW"/>
</dbReference>
<sequence length="309" mass="35385">MSLMRSFLLAASQNRWLRDHASHYKFVRKSVARFMPGETLDDALIAAQTLRGKKIGTVFTRLGENIGDRAEAQEVADHYLEVLERVRQKGLQTEISVKLTQLGLDLSSELCFAHLQAIIARAPEQSIVWIDMEASNYVDVTIDLYRRALREFPNVGVCLQAYLHRTKEDLRKLLPLRPSIRLVKGAYMEPPEIAFPRKSDVDGNYFALGKELLKAKKEKACLRVAFATHDVRMIRRLSEQAMQEGFSKADFEVQMLYGIQRGEQERLAAEGCTSIVLVAYGTFWYPWFVRRLAERPANLWFIARNVFAG</sequence>
<keyword evidence="4 10" id="KW-0547">Nucleotide-binding</keyword>
<comment type="caution">
    <text evidence="12">The sequence shown here is derived from an EMBL/GenBank/DDBJ whole genome shotgun (WGS) entry which is preliminary data.</text>
</comment>
<dbReference type="GO" id="GO:0010133">
    <property type="term" value="P:L-proline catabolic process to L-glutamate"/>
    <property type="evidence" value="ECO:0007669"/>
    <property type="project" value="UniProtKB-UniPathway"/>
</dbReference>
<keyword evidence="7" id="KW-0642">Proline metabolism</keyword>
<keyword evidence="3" id="KW-0285">Flavoprotein</keyword>
<dbReference type="GO" id="GO:0004657">
    <property type="term" value="F:proline dehydrogenase activity"/>
    <property type="evidence" value="ECO:0007669"/>
    <property type="project" value="UniProtKB-EC"/>
</dbReference>
<dbReference type="InterPro" id="IPR029041">
    <property type="entry name" value="FAD-linked_oxidoreductase-like"/>
</dbReference>
<accession>A0A7V8NXG2</accession>
<evidence type="ECO:0000259" key="11">
    <source>
        <dbReference type="Pfam" id="PF01619"/>
    </source>
</evidence>
<evidence type="ECO:0000256" key="2">
    <source>
        <dbReference type="ARBA" id="ARBA00012695"/>
    </source>
</evidence>
<evidence type="ECO:0000256" key="8">
    <source>
        <dbReference type="ARBA" id="ARBA00048779"/>
    </source>
</evidence>
<keyword evidence="13" id="KW-1185">Reference proteome</keyword>
<evidence type="ECO:0000256" key="9">
    <source>
        <dbReference type="PIRSR" id="PIRSR000196-1"/>
    </source>
</evidence>
<organism evidence="12 13">
    <name type="scientific">Candidatus Acidiferrum panamense</name>
    <dbReference type="NCBI Taxonomy" id="2741543"/>
    <lineage>
        <taxon>Bacteria</taxon>
        <taxon>Pseudomonadati</taxon>
        <taxon>Acidobacteriota</taxon>
        <taxon>Terriglobia</taxon>
        <taxon>Candidatus Acidiferrales</taxon>
        <taxon>Candidatus Acidiferrum</taxon>
    </lineage>
</organism>
<evidence type="ECO:0000256" key="4">
    <source>
        <dbReference type="ARBA" id="ARBA00022741"/>
    </source>
</evidence>
<evidence type="ECO:0000313" key="13">
    <source>
        <dbReference type="Proteomes" id="UP000567293"/>
    </source>
</evidence>
<dbReference type="SUPFAM" id="SSF51730">
    <property type="entry name" value="FAD-linked oxidoreductase"/>
    <property type="match status" value="1"/>
</dbReference>
<dbReference type="PANTHER" id="PTHR13914">
    <property type="entry name" value="PROLINE OXIDASE"/>
    <property type="match status" value="1"/>
</dbReference>
<comment type="cofactor">
    <cofactor evidence="10">
        <name>FAD</name>
        <dbReference type="ChEBI" id="CHEBI:57692"/>
    </cofactor>
    <text evidence="10">Binds 1 FAD per subunit.</text>
</comment>
<feature type="domain" description="Proline dehydrogenase" evidence="11">
    <location>
        <begin position="46"/>
        <end position="302"/>
    </location>
</feature>
<dbReference type="PIRSF" id="PIRSF000196">
    <property type="entry name" value="Pro_dehydrog"/>
    <property type="match status" value="1"/>
</dbReference>
<feature type="binding site" evidence="10">
    <location>
        <begin position="184"/>
        <end position="186"/>
    </location>
    <ligand>
        <name>FAD</name>
        <dbReference type="ChEBI" id="CHEBI:57692"/>
    </ligand>
</feature>
<gene>
    <name evidence="12" type="ORF">HRJ53_30150</name>
</gene>
<reference evidence="12" key="1">
    <citation type="submission" date="2020-06" db="EMBL/GenBank/DDBJ databases">
        <title>Legume-microbial interactions unlock mineral nutrients during tropical forest succession.</title>
        <authorList>
            <person name="Epihov D.Z."/>
        </authorList>
    </citation>
    <scope>NUCLEOTIDE SEQUENCE [LARGE SCALE GENOMIC DNA]</scope>
    <source>
        <strain evidence="12">Pan2503</strain>
    </source>
</reference>
<dbReference type="Proteomes" id="UP000567293">
    <property type="component" value="Unassembled WGS sequence"/>
</dbReference>
<dbReference type="Gene3D" id="3.20.20.220">
    <property type="match status" value="1"/>
</dbReference>
<evidence type="ECO:0000256" key="6">
    <source>
        <dbReference type="ARBA" id="ARBA00023002"/>
    </source>
</evidence>